<name>Q4TBB4_TETNG</name>
<sequence length="59" mass="6818">ARGIHVQHVSPVIIYNLVTSQENYIHKTDKRKPNVLKEIQNIYDTEVETLPTKVASKIF</sequence>
<comment type="caution">
    <text evidence="1">The sequence shown here is derived from an EMBL/GenBank/DDBJ whole genome shotgun (WGS) entry which is preliminary data.</text>
</comment>
<dbReference type="AlphaFoldDB" id="Q4TBB4"/>
<evidence type="ECO:0000313" key="1">
    <source>
        <dbReference type="EMBL" id="CAF89818.1"/>
    </source>
</evidence>
<accession>Q4TBB4</accession>
<dbReference type="EMBL" id="CAAE01007166">
    <property type="protein sequence ID" value="CAF89818.1"/>
    <property type="molecule type" value="Genomic_DNA"/>
</dbReference>
<protein>
    <submittedName>
        <fullName evidence="1">(spotted green pufferfish) hypothetical protein</fullName>
    </submittedName>
</protein>
<proteinExistence type="predicted"/>
<dbReference type="KEGG" id="tng:GSTEN00003831G001"/>
<feature type="non-terminal residue" evidence="1">
    <location>
        <position position="59"/>
    </location>
</feature>
<gene>
    <name evidence="1" type="ORF">GSTENG00003831001</name>
</gene>
<organism evidence="1">
    <name type="scientific">Tetraodon nigroviridis</name>
    <name type="common">Spotted green pufferfish</name>
    <name type="synonym">Chelonodon nigroviridis</name>
    <dbReference type="NCBI Taxonomy" id="99883"/>
    <lineage>
        <taxon>Eukaryota</taxon>
        <taxon>Metazoa</taxon>
        <taxon>Chordata</taxon>
        <taxon>Craniata</taxon>
        <taxon>Vertebrata</taxon>
        <taxon>Euteleostomi</taxon>
        <taxon>Actinopterygii</taxon>
        <taxon>Neopterygii</taxon>
        <taxon>Teleostei</taxon>
        <taxon>Neoteleostei</taxon>
        <taxon>Acanthomorphata</taxon>
        <taxon>Eupercaria</taxon>
        <taxon>Tetraodontiformes</taxon>
        <taxon>Tetradontoidea</taxon>
        <taxon>Tetraodontidae</taxon>
        <taxon>Tetraodon</taxon>
    </lineage>
</organism>
<reference evidence="1" key="2">
    <citation type="submission" date="2004-02" db="EMBL/GenBank/DDBJ databases">
        <authorList>
            <consortium name="Genoscope"/>
            <consortium name="Whitehead Institute Centre for Genome Research"/>
        </authorList>
    </citation>
    <scope>NUCLEOTIDE SEQUENCE</scope>
</reference>
<feature type="non-terminal residue" evidence="1">
    <location>
        <position position="1"/>
    </location>
</feature>
<reference evidence="1" key="1">
    <citation type="journal article" date="2004" name="Nature">
        <title>Genome duplication in the teleost fish Tetraodon nigroviridis reveals the early vertebrate proto-karyotype.</title>
        <authorList>
            <person name="Jaillon O."/>
            <person name="Aury J.-M."/>
            <person name="Brunet F."/>
            <person name="Petit J.-L."/>
            <person name="Stange-Thomann N."/>
            <person name="Mauceli E."/>
            <person name="Bouneau L."/>
            <person name="Fischer C."/>
            <person name="Ozouf-Costaz C."/>
            <person name="Bernot A."/>
            <person name="Nicaud S."/>
            <person name="Jaffe D."/>
            <person name="Fisher S."/>
            <person name="Lutfalla G."/>
            <person name="Dossat C."/>
            <person name="Segurens B."/>
            <person name="Dasilva C."/>
            <person name="Salanoubat M."/>
            <person name="Levy M."/>
            <person name="Boudet N."/>
            <person name="Castellano S."/>
            <person name="Anthouard V."/>
            <person name="Jubin C."/>
            <person name="Castelli V."/>
            <person name="Katinka M."/>
            <person name="Vacherie B."/>
            <person name="Biemont C."/>
            <person name="Skalli Z."/>
            <person name="Cattolico L."/>
            <person name="Poulain J."/>
            <person name="De Berardinis V."/>
            <person name="Cruaud C."/>
            <person name="Duprat S."/>
            <person name="Brottier P."/>
            <person name="Coutanceau J.-P."/>
            <person name="Gouzy J."/>
            <person name="Parra G."/>
            <person name="Lardier G."/>
            <person name="Chapple C."/>
            <person name="McKernan K.J."/>
            <person name="McEwan P."/>
            <person name="Bosak S."/>
            <person name="Kellis M."/>
            <person name="Volff J.-N."/>
            <person name="Guigo R."/>
            <person name="Zody M.C."/>
            <person name="Mesirov J."/>
            <person name="Lindblad-Toh K."/>
            <person name="Birren B."/>
            <person name="Nusbaum C."/>
            <person name="Kahn D."/>
            <person name="Robinson-Rechavi M."/>
            <person name="Laudet V."/>
            <person name="Schachter V."/>
            <person name="Quetier F."/>
            <person name="Saurin W."/>
            <person name="Scarpelli C."/>
            <person name="Wincker P."/>
            <person name="Lander E.S."/>
            <person name="Weissenbach J."/>
            <person name="Roest Crollius H."/>
        </authorList>
    </citation>
    <scope>NUCLEOTIDE SEQUENCE [LARGE SCALE GENOMIC DNA]</scope>
</reference>